<protein>
    <recommendedName>
        <fullName evidence="11">Peptidase S59 domain-containing protein</fullName>
    </recommendedName>
</protein>
<dbReference type="AlphaFoldDB" id="A0A367JWS2"/>
<name>A0A367JWS2_RHIST</name>
<dbReference type="GO" id="GO:0008139">
    <property type="term" value="F:nuclear localization sequence binding"/>
    <property type="evidence" value="ECO:0007669"/>
    <property type="project" value="TreeGrafter"/>
</dbReference>
<dbReference type="PANTHER" id="PTHR23198">
    <property type="entry name" value="NUCLEOPORIN"/>
    <property type="match status" value="1"/>
</dbReference>
<evidence type="ECO:0000256" key="10">
    <source>
        <dbReference type="SAM" id="MobiDB-lite"/>
    </source>
</evidence>
<keyword evidence="9" id="KW-0539">Nucleus</keyword>
<dbReference type="GO" id="GO:0034398">
    <property type="term" value="P:telomere tethering at nuclear periphery"/>
    <property type="evidence" value="ECO:0007669"/>
    <property type="project" value="TreeGrafter"/>
</dbReference>
<dbReference type="OrthoDB" id="3797628at2759"/>
<dbReference type="GO" id="GO:0006606">
    <property type="term" value="P:protein import into nucleus"/>
    <property type="evidence" value="ECO:0007669"/>
    <property type="project" value="TreeGrafter"/>
</dbReference>
<accession>A0A367JWS2</accession>
<dbReference type="SUPFAM" id="SSF82215">
    <property type="entry name" value="C-terminal autoproteolytic domain of nucleoporin nup98"/>
    <property type="match status" value="1"/>
</dbReference>
<dbReference type="GO" id="GO:0000973">
    <property type="term" value="P:post-transcriptional tethering of RNA polymerase II gene DNA at nuclear periphery"/>
    <property type="evidence" value="ECO:0007669"/>
    <property type="project" value="TreeGrafter"/>
</dbReference>
<comment type="subcellular location">
    <subcellularLocation>
        <location evidence="1">Nucleus</location>
        <location evidence="1">Nuclear pore complex</location>
    </subcellularLocation>
</comment>
<dbReference type="InterPro" id="IPR007230">
    <property type="entry name" value="Nup98_auto-Pept-S59_dom"/>
</dbReference>
<feature type="region of interest" description="Disordered" evidence="10">
    <location>
        <begin position="37"/>
        <end position="69"/>
    </location>
</feature>
<comment type="similarity">
    <text evidence="2">Belongs to the nucleoporin GLFG family.</text>
</comment>
<dbReference type="Proteomes" id="UP000253551">
    <property type="component" value="Unassembled WGS sequence"/>
</dbReference>
<keyword evidence="13" id="KW-1185">Reference proteome</keyword>
<evidence type="ECO:0000313" key="13">
    <source>
        <dbReference type="Proteomes" id="UP000253551"/>
    </source>
</evidence>
<dbReference type="PROSITE" id="PS51434">
    <property type="entry name" value="NUP_C"/>
    <property type="match status" value="1"/>
</dbReference>
<organism evidence="12 13">
    <name type="scientific">Rhizopus stolonifer</name>
    <name type="common">Rhizopus nigricans</name>
    <dbReference type="NCBI Taxonomy" id="4846"/>
    <lineage>
        <taxon>Eukaryota</taxon>
        <taxon>Fungi</taxon>
        <taxon>Fungi incertae sedis</taxon>
        <taxon>Mucoromycota</taxon>
        <taxon>Mucoromycotina</taxon>
        <taxon>Mucoromycetes</taxon>
        <taxon>Mucorales</taxon>
        <taxon>Mucorineae</taxon>
        <taxon>Rhizopodaceae</taxon>
        <taxon>Rhizopus</taxon>
    </lineage>
</organism>
<keyword evidence="5" id="KW-0509">mRNA transport</keyword>
<feature type="domain" description="Peptidase S59" evidence="11">
    <location>
        <begin position="146"/>
        <end position="288"/>
    </location>
</feature>
<evidence type="ECO:0000256" key="2">
    <source>
        <dbReference type="ARBA" id="ARBA00008926"/>
    </source>
</evidence>
<evidence type="ECO:0000256" key="6">
    <source>
        <dbReference type="ARBA" id="ARBA00022927"/>
    </source>
</evidence>
<dbReference type="GO" id="GO:0017056">
    <property type="term" value="F:structural constituent of nuclear pore"/>
    <property type="evidence" value="ECO:0007669"/>
    <property type="project" value="InterPro"/>
</dbReference>
<dbReference type="PANTHER" id="PTHR23198:SF6">
    <property type="entry name" value="NUCLEAR PORE COMPLEX PROTEIN NUP98-NUP96"/>
    <property type="match status" value="1"/>
</dbReference>
<dbReference type="Gene3D" id="3.30.1610.10">
    <property type="entry name" value="Peptidase S59, nucleoporin"/>
    <property type="match status" value="1"/>
</dbReference>
<dbReference type="GO" id="GO:0044614">
    <property type="term" value="C:nuclear pore cytoplasmic filaments"/>
    <property type="evidence" value="ECO:0007669"/>
    <property type="project" value="TreeGrafter"/>
</dbReference>
<dbReference type="InterPro" id="IPR037665">
    <property type="entry name" value="Nucleoporin_S59-like"/>
</dbReference>
<keyword evidence="8" id="KW-0906">Nuclear pore complex</keyword>
<feature type="non-terminal residue" evidence="12">
    <location>
        <position position="1"/>
    </location>
</feature>
<evidence type="ECO:0000313" key="12">
    <source>
        <dbReference type="EMBL" id="RCH94380.1"/>
    </source>
</evidence>
<dbReference type="Pfam" id="PF04096">
    <property type="entry name" value="Nucleoporin2"/>
    <property type="match status" value="1"/>
</dbReference>
<keyword evidence="4" id="KW-0677">Repeat</keyword>
<evidence type="ECO:0000256" key="1">
    <source>
        <dbReference type="ARBA" id="ARBA00004567"/>
    </source>
</evidence>
<proteinExistence type="inferred from homology"/>
<dbReference type="GO" id="GO:0003723">
    <property type="term" value="F:RNA binding"/>
    <property type="evidence" value="ECO:0007669"/>
    <property type="project" value="TreeGrafter"/>
</dbReference>
<keyword evidence="6" id="KW-0653">Protein transport</keyword>
<dbReference type="STRING" id="4846.A0A367JWS2"/>
<dbReference type="GO" id="GO:0006405">
    <property type="term" value="P:RNA export from nucleus"/>
    <property type="evidence" value="ECO:0007669"/>
    <property type="project" value="TreeGrafter"/>
</dbReference>
<evidence type="ECO:0000256" key="7">
    <source>
        <dbReference type="ARBA" id="ARBA00023010"/>
    </source>
</evidence>
<comment type="caution">
    <text evidence="12">The sequence shown here is derived from an EMBL/GenBank/DDBJ whole genome shotgun (WGS) entry which is preliminary data.</text>
</comment>
<evidence type="ECO:0000256" key="5">
    <source>
        <dbReference type="ARBA" id="ARBA00022816"/>
    </source>
</evidence>
<evidence type="ECO:0000256" key="8">
    <source>
        <dbReference type="ARBA" id="ARBA00023132"/>
    </source>
</evidence>
<evidence type="ECO:0000256" key="9">
    <source>
        <dbReference type="ARBA" id="ARBA00023242"/>
    </source>
</evidence>
<evidence type="ECO:0000256" key="4">
    <source>
        <dbReference type="ARBA" id="ARBA00022737"/>
    </source>
</evidence>
<dbReference type="InterPro" id="IPR036903">
    <property type="entry name" value="Nup98_auto-Pept-S59_dom_sf"/>
</dbReference>
<keyword evidence="7" id="KW-0811">Translocation</keyword>
<evidence type="ECO:0000256" key="3">
    <source>
        <dbReference type="ARBA" id="ARBA00022448"/>
    </source>
</evidence>
<dbReference type="EMBL" id="PJQM01002565">
    <property type="protein sequence ID" value="RCH94380.1"/>
    <property type="molecule type" value="Genomic_DNA"/>
</dbReference>
<keyword evidence="3" id="KW-0813">Transport</keyword>
<evidence type="ECO:0000259" key="11">
    <source>
        <dbReference type="PROSITE" id="PS51434"/>
    </source>
</evidence>
<dbReference type="FunFam" id="3.30.1610.10:FF:000003">
    <property type="entry name" value="Nucleoporin SONB, putative"/>
    <property type="match status" value="1"/>
</dbReference>
<dbReference type="GO" id="GO:0051028">
    <property type="term" value="P:mRNA transport"/>
    <property type="evidence" value="ECO:0007669"/>
    <property type="project" value="UniProtKB-KW"/>
</dbReference>
<gene>
    <name evidence="12" type="ORF">CU098_010663</name>
</gene>
<sequence length="288" mass="31423">GLTSFGTNPLQPGIQQQPMIASVDKNPYGNNPLFDLSKVSNTTGAKTGPSAVPVDGSQRKPQGPHYPISPRVVSKIKLRGFSYHPGNNYAAKKNAPAGSLDGISDDAVLGAGAFAPRPSSKKLVFDDNVDTANIVALVNKKSDKRKNGYYISPSLELLSSMPKEGLKQVQNLVVGRKGFGEIRFEQSVDLSDIDLEEIMGHLVVIEEKTAVIYPDQDSKPPKGTGLNVPAIVTLENCFTRDKNTSAPIKDPEHPRFKLFKERLVKRSGVDFVDYDDATGKWTFRAHEF</sequence>
<reference evidence="12 13" key="1">
    <citation type="journal article" date="2018" name="G3 (Bethesda)">
        <title>Phylogenetic and Phylogenomic Definition of Rhizopus Species.</title>
        <authorList>
            <person name="Gryganskyi A.P."/>
            <person name="Golan J."/>
            <person name="Dolatabadi S."/>
            <person name="Mondo S."/>
            <person name="Robb S."/>
            <person name="Idnurm A."/>
            <person name="Muszewska A."/>
            <person name="Steczkiewicz K."/>
            <person name="Masonjones S."/>
            <person name="Liao H.L."/>
            <person name="Gajdeczka M.T."/>
            <person name="Anike F."/>
            <person name="Vuek A."/>
            <person name="Anishchenko I.M."/>
            <person name="Voigt K."/>
            <person name="de Hoog G.S."/>
            <person name="Smith M.E."/>
            <person name="Heitman J."/>
            <person name="Vilgalys R."/>
            <person name="Stajich J.E."/>
        </authorList>
    </citation>
    <scope>NUCLEOTIDE SEQUENCE [LARGE SCALE GENOMIC DNA]</scope>
    <source>
        <strain evidence="12 13">LSU 92-RS-03</strain>
    </source>
</reference>